<name>A0A5M3Q155_9GAMM</name>
<dbReference type="EMBL" id="BGZI01000015">
    <property type="protein sequence ID" value="GBO88719.1"/>
    <property type="molecule type" value="Genomic_DNA"/>
</dbReference>
<reference evidence="3 4" key="1">
    <citation type="journal article" date="2019" name="J. Gen. Appl. Microbiol.">
        <title>Aerobic degradation of cis-dichloroethene by the marine bacterium Marinobacter salsuginis strain 5N-3.</title>
        <authorList>
            <person name="Inoue Y."/>
            <person name="Fukunaga Y."/>
            <person name="Katsumata H."/>
            <person name="Ohji S."/>
            <person name="Hosoyama A."/>
            <person name="Mori K."/>
            <person name="Ando K."/>
        </authorList>
    </citation>
    <scope>NUCLEOTIDE SEQUENCE [LARGE SCALE GENOMIC DNA]</scope>
    <source>
        <strain evidence="3 4">NBRC 109114</strain>
    </source>
</reference>
<dbReference type="GO" id="GO:0019867">
    <property type="term" value="C:outer membrane"/>
    <property type="evidence" value="ECO:0007669"/>
    <property type="project" value="InterPro"/>
</dbReference>
<accession>A0A5M3Q155</accession>
<evidence type="ECO:0000256" key="1">
    <source>
        <dbReference type="SAM" id="SignalP"/>
    </source>
</evidence>
<feature type="domain" description="Outer membrane protein assembly factor BamE" evidence="2">
    <location>
        <begin position="20"/>
        <end position="109"/>
    </location>
</feature>
<evidence type="ECO:0000259" key="2">
    <source>
        <dbReference type="Pfam" id="PF04355"/>
    </source>
</evidence>
<dbReference type="RefSeq" id="WP_136630071.1">
    <property type="nucleotide sequence ID" value="NZ_BGZI01000015.1"/>
</dbReference>
<proteinExistence type="predicted"/>
<dbReference type="Proteomes" id="UP000387223">
    <property type="component" value="Unassembled WGS sequence"/>
</dbReference>
<feature type="chain" id="PRO_5024452876" description="Outer membrane protein assembly factor BamE domain-containing protein" evidence="1">
    <location>
        <begin position="20"/>
        <end position="129"/>
    </location>
</feature>
<gene>
    <name evidence="3" type="ORF">MSSD14B_23870</name>
</gene>
<evidence type="ECO:0000313" key="4">
    <source>
        <dbReference type="Proteomes" id="UP000387223"/>
    </source>
</evidence>
<feature type="signal peptide" evidence="1">
    <location>
        <begin position="1"/>
        <end position="19"/>
    </location>
</feature>
<sequence length="129" mass="13737">MRVLLAALMALVMTGCATVGTDVSNEQVRSLEIGETTRAEVIARLGEPNGVMSGNQLGGDAVSGISYTYSKATSRATNFIPFVGLFAGGVDTQTKVLMVWFDKADVVTDYHYQEQNLDSSQSPTPVWGG</sequence>
<dbReference type="AlphaFoldDB" id="A0A5M3Q155"/>
<dbReference type="InterPro" id="IPR007450">
    <property type="entry name" value="BamE_dom"/>
</dbReference>
<comment type="caution">
    <text evidence="3">The sequence shown here is derived from an EMBL/GenBank/DDBJ whole genome shotgun (WGS) entry which is preliminary data.</text>
</comment>
<keyword evidence="1" id="KW-0732">Signal</keyword>
<dbReference type="Pfam" id="PF04355">
    <property type="entry name" value="BamE"/>
    <property type="match status" value="1"/>
</dbReference>
<evidence type="ECO:0000313" key="3">
    <source>
        <dbReference type="EMBL" id="GBO88719.1"/>
    </source>
</evidence>
<protein>
    <recommendedName>
        <fullName evidence="2">Outer membrane protein assembly factor BamE domain-containing protein</fullName>
    </recommendedName>
</protein>
<dbReference type="PROSITE" id="PS51257">
    <property type="entry name" value="PROKAR_LIPOPROTEIN"/>
    <property type="match status" value="1"/>
</dbReference>
<organism evidence="3 4">
    <name type="scientific">Marinobacter salsuginis</name>
    <dbReference type="NCBI Taxonomy" id="418719"/>
    <lineage>
        <taxon>Bacteria</taxon>
        <taxon>Pseudomonadati</taxon>
        <taxon>Pseudomonadota</taxon>
        <taxon>Gammaproteobacteria</taxon>
        <taxon>Pseudomonadales</taxon>
        <taxon>Marinobacteraceae</taxon>
        <taxon>Marinobacter</taxon>
    </lineage>
</organism>